<dbReference type="RefSeq" id="WP_154767503.1">
    <property type="nucleotide sequence ID" value="NZ_WLYK01000001.1"/>
</dbReference>
<evidence type="ECO:0000313" key="1">
    <source>
        <dbReference type="EMBL" id="MTD13706.1"/>
    </source>
</evidence>
<dbReference type="EMBL" id="WLYK01000001">
    <property type="protein sequence ID" value="MTD13706.1"/>
    <property type="molecule type" value="Genomic_DNA"/>
</dbReference>
<name>A0A7K1FI09_9ACTN</name>
<proteinExistence type="predicted"/>
<keyword evidence="2" id="KW-1185">Reference proteome</keyword>
<organism evidence="1 2">
    <name type="scientific">Nakamurella alba</name>
    <dbReference type="NCBI Taxonomy" id="2665158"/>
    <lineage>
        <taxon>Bacteria</taxon>
        <taxon>Bacillati</taxon>
        <taxon>Actinomycetota</taxon>
        <taxon>Actinomycetes</taxon>
        <taxon>Nakamurellales</taxon>
        <taxon>Nakamurellaceae</taxon>
        <taxon>Nakamurella</taxon>
    </lineage>
</organism>
<accession>A0A7K1FI09</accession>
<comment type="caution">
    <text evidence="1">The sequence shown here is derived from an EMBL/GenBank/DDBJ whole genome shotgun (WGS) entry which is preliminary data.</text>
</comment>
<sequence>MTWRTTALDRPSVMVTADPGWLLAPLAFRALAGLPEDDPGALIDGPVRATAPTGGAPVSPGPAIAAGFDAWWSTALEHDPRRAAPAIRTIVADTGLAEAWAAAGPAVQAWMAEHPARRLPHSAESAVLQDLRATGFRPGWRTVHLLVIPVHGDWYRVTAPGRVVLSPAVRAAPGWPDQLRDLARRET</sequence>
<gene>
    <name evidence="1" type="ORF">GIS00_07085</name>
</gene>
<dbReference type="Proteomes" id="UP000460221">
    <property type="component" value="Unassembled WGS sequence"/>
</dbReference>
<evidence type="ECO:0000313" key="2">
    <source>
        <dbReference type="Proteomes" id="UP000460221"/>
    </source>
</evidence>
<protein>
    <submittedName>
        <fullName evidence="1">Uncharacterized protein</fullName>
    </submittedName>
</protein>
<dbReference type="AlphaFoldDB" id="A0A7K1FI09"/>
<reference evidence="1 2" key="1">
    <citation type="submission" date="2019-11" db="EMBL/GenBank/DDBJ databases">
        <authorList>
            <person name="Jiang L.-Q."/>
        </authorList>
    </citation>
    <scope>NUCLEOTIDE SEQUENCE [LARGE SCALE GENOMIC DNA]</scope>
    <source>
        <strain evidence="1 2">YIM 132087</strain>
    </source>
</reference>